<evidence type="ECO:0000256" key="7">
    <source>
        <dbReference type="NCBIfam" id="TIGR01068"/>
    </source>
</evidence>
<dbReference type="SUPFAM" id="SSF52833">
    <property type="entry name" value="Thioredoxin-like"/>
    <property type="match status" value="1"/>
</dbReference>
<dbReference type="Pfam" id="PF21352">
    <property type="entry name" value="Zn_ribbon_Thio2"/>
    <property type="match status" value="1"/>
</dbReference>
<sequence length="144" mass="15619">MDTAAFTHVACAHCAALNRIPRARLTENPVCGRCGHALLDGHPLTLTDADFERVVARTELPVIVDLWAPWCGPCQSMAPAFEQAARELKGRALLVKVDTDANPRTAARFQVRSIPTLLKLQQGREVARLSGAMPAGQIVRWAGV</sequence>
<comment type="caution">
    <text evidence="9">The sequence shown here is derived from an EMBL/GenBank/DDBJ whole genome shotgun (WGS) entry which is preliminary data.</text>
</comment>
<dbReference type="PROSITE" id="PS00194">
    <property type="entry name" value="THIOREDOXIN_1"/>
    <property type="match status" value="1"/>
</dbReference>
<dbReference type="PROSITE" id="PS51352">
    <property type="entry name" value="THIOREDOXIN_2"/>
    <property type="match status" value="1"/>
</dbReference>
<dbReference type="InterPro" id="IPR005746">
    <property type="entry name" value="Thioredoxin"/>
</dbReference>
<evidence type="ECO:0000256" key="4">
    <source>
        <dbReference type="ARBA" id="ARBA00022982"/>
    </source>
</evidence>
<dbReference type="Pfam" id="PF00085">
    <property type="entry name" value="Thioredoxin"/>
    <property type="match status" value="1"/>
</dbReference>
<dbReference type="InterPro" id="IPR013766">
    <property type="entry name" value="Thioredoxin_domain"/>
</dbReference>
<accession>A0A848FAG1</accession>
<feature type="domain" description="Thioredoxin" evidence="8">
    <location>
        <begin position="14"/>
        <end position="144"/>
    </location>
</feature>
<dbReference type="GO" id="GO:0045454">
    <property type="term" value="P:cell redox homeostasis"/>
    <property type="evidence" value="ECO:0007669"/>
    <property type="project" value="TreeGrafter"/>
</dbReference>
<evidence type="ECO:0000256" key="1">
    <source>
        <dbReference type="ARBA" id="ARBA00008987"/>
    </source>
</evidence>
<dbReference type="RefSeq" id="WP_169161171.1">
    <property type="nucleotide sequence ID" value="NZ_JABBFW010000009.1"/>
</dbReference>
<dbReference type="CDD" id="cd02947">
    <property type="entry name" value="TRX_family"/>
    <property type="match status" value="1"/>
</dbReference>
<evidence type="ECO:0000256" key="5">
    <source>
        <dbReference type="ARBA" id="ARBA00023157"/>
    </source>
</evidence>
<evidence type="ECO:0000313" key="9">
    <source>
        <dbReference type="EMBL" id="NML16268.1"/>
    </source>
</evidence>
<keyword evidence="10" id="KW-1185">Reference proteome</keyword>
<keyword evidence="2" id="KW-0813">Transport</keyword>
<dbReference type="InterPro" id="IPR017937">
    <property type="entry name" value="Thioredoxin_CS"/>
</dbReference>
<proteinExistence type="inferred from homology"/>
<comment type="similarity">
    <text evidence="1">Belongs to the thioredoxin family.</text>
</comment>
<dbReference type="PANTHER" id="PTHR45663:SF11">
    <property type="entry name" value="GEO12009P1"/>
    <property type="match status" value="1"/>
</dbReference>
<evidence type="ECO:0000259" key="8">
    <source>
        <dbReference type="PROSITE" id="PS51352"/>
    </source>
</evidence>
<dbReference type="PANTHER" id="PTHR45663">
    <property type="entry name" value="GEO12009P1"/>
    <property type="match status" value="1"/>
</dbReference>
<keyword evidence="4" id="KW-0249">Electron transport</keyword>
<dbReference type="NCBIfam" id="TIGR01068">
    <property type="entry name" value="thioredoxin"/>
    <property type="match status" value="1"/>
</dbReference>
<dbReference type="GO" id="GO:0005829">
    <property type="term" value="C:cytosol"/>
    <property type="evidence" value="ECO:0007669"/>
    <property type="project" value="TreeGrafter"/>
</dbReference>
<reference evidence="9 10" key="1">
    <citation type="submission" date="2020-04" db="EMBL/GenBank/DDBJ databases">
        <title>Azohydromonas sp. isolated from soil.</title>
        <authorList>
            <person name="Dahal R.H."/>
        </authorList>
    </citation>
    <scope>NUCLEOTIDE SEQUENCE [LARGE SCALE GENOMIC DNA]</scope>
    <source>
        <strain evidence="9 10">G-1-1-14</strain>
    </source>
</reference>
<dbReference type="EMBL" id="JABBFW010000009">
    <property type="protein sequence ID" value="NML16268.1"/>
    <property type="molecule type" value="Genomic_DNA"/>
</dbReference>
<dbReference type="PRINTS" id="PR00421">
    <property type="entry name" value="THIOREDOXIN"/>
</dbReference>
<dbReference type="GO" id="GO:0015035">
    <property type="term" value="F:protein-disulfide reductase activity"/>
    <property type="evidence" value="ECO:0007669"/>
    <property type="project" value="UniProtKB-UniRule"/>
</dbReference>
<keyword evidence="6" id="KW-0676">Redox-active center</keyword>
<dbReference type="Gene3D" id="2.30.30.380">
    <property type="entry name" value="Zn-finger domain of Sec23/24"/>
    <property type="match status" value="1"/>
</dbReference>
<dbReference type="InterPro" id="IPR049299">
    <property type="entry name" value="Thio2_N"/>
</dbReference>
<keyword evidence="5" id="KW-1015">Disulfide bond</keyword>
<dbReference type="InterPro" id="IPR036249">
    <property type="entry name" value="Thioredoxin-like_sf"/>
</dbReference>
<dbReference type="GO" id="GO:0046872">
    <property type="term" value="F:metal ion binding"/>
    <property type="evidence" value="ECO:0007669"/>
    <property type="project" value="UniProtKB-KW"/>
</dbReference>
<dbReference type="FunFam" id="3.40.30.10:FF:000001">
    <property type="entry name" value="Thioredoxin"/>
    <property type="match status" value="1"/>
</dbReference>
<protein>
    <recommendedName>
        <fullName evidence="7">Thioredoxin</fullName>
    </recommendedName>
</protein>
<evidence type="ECO:0000256" key="3">
    <source>
        <dbReference type="ARBA" id="ARBA00022723"/>
    </source>
</evidence>
<gene>
    <name evidence="9" type="primary">trxC</name>
    <name evidence="9" type="ORF">HHL10_14905</name>
</gene>
<evidence type="ECO:0000256" key="2">
    <source>
        <dbReference type="ARBA" id="ARBA00022448"/>
    </source>
</evidence>
<dbReference type="Gene3D" id="3.40.30.10">
    <property type="entry name" value="Glutaredoxin"/>
    <property type="match status" value="1"/>
</dbReference>
<dbReference type="Proteomes" id="UP000574067">
    <property type="component" value="Unassembled WGS sequence"/>
</dbReference>
<name>A0A848FAG1_9BURK</name>
<evidence type="ECO:0000256" key="6">
    <source>
        <dbReference type="ARBA" id="ARBA00023284"/>
    </source>
</evidence>
<keyword evidence="3" id="KW-0479">Metal-binding</keyword>
<evidence type="ECO:0000313" key="10">
    <source>
        <dbReference type="Proteomes" id="UP000574067"/>
    </source>
</evidence>
<organism evidence="9 10">
    <name type="scientific">Azohydromonas caseinilytica</name>
    <dbReference type="NCBI Taxonomy" id="2728836"/>
    <lineage>
        <taxon>Bacteria</taxon>
        <taxon>Pseudomonadati</taxon>
        <taxon>Pseudomonadota</taxon>
        <taxon>Betaproteobacteria</taxon>
        <taxon>Burkholderiales</taxon>
        <taxon>Sphaerotilaceae</taxon>
        <taxon>Azohydromonas</taxon>
    </lineage>
</organism>
<dbReference type="AlphaFoldDB" id="A0A848FAG1"/>
<dbReference type="NCBIfam" id="NF008229">
    <property type="entry name" value="PRK10996.1"/>
    <property type="match status" value="1"/>
</dbReference>